<feature type="domain" description="Reverse transcriptase" evidence="1">
    <location>
        <begin position="488"/>
        <end position="758"/>
    </location>
</feature>
<keyword evidence="2" id="KW-0808">Transferase</keyword>
<dbReference type="AlphaFoldDB" id="A0A2R5L921"/>
<dbReference type="Pfam" id="PF00078">
    <property type="entry name" value="RVT_1"/>
    <property type="match status" value="1"/>
</dbReference>
<evidence type="ECO:0000313" key="2">
    <source>
        <dbReference type="EMBL" id="MBY06001.1"/>
    </source>
</evidence>
<dbReference type="CDD" id="cd01650">
    <property type="entry name" value="RT_nLTR_like"/>
    <property type="match status" value="1"/>
</dbReference>
<accession>A0A2R5L921</accession>
<dbReference type="SUPFAM" id="SSF56219">
    <property type="entry name" value="DNase I-like"/>
    <property type="match status" value="1"/>
</dbReference>
<name>A0A2R5L921_9ACAR</name>
<dbReference type="PANTHER" id="PTHR19446">
    <property type="entry name" value="REVERSE TRANSCRIPTASES"/>
    <property type="match status" value="1"/>
</dbReference>
<dbReference type="CDD" id="cd09076">
    <property type="entry name" value="L1-EN"/>
    <property type="match status" value="1"/>
</dbReference>
<dbReference type="Gene3D" id="3.60.10.10">
    <property type="entry name" value="Endonuclease/exonuclease/phosphatase"/>
    <property type="match status" value="1"/>
</dbReference>
<dbReference type="GO" id="GO:0003964">
    <property type="term" value="F:RNA-directed DNA polymerase activity"/>
    <property type="evidence" value="ECO:0007669"/>
    <property type="project" value="UniProtKB-KW"/>
</dbReference>
<dbReference type="InterPro" id="IPR043502">
    <property type="entry name" value="DNA/RNA_pol_sf"/>
</dbReference>
<dbReference type="InterPro" id="IPR036691">
    <property type="entry name" value="Endo/exonu/phosph_ase_sf"/>
</dbReference>
<dbReference type="InterPro" id="IPR005135">
    <property type="entry name" value="Endo/exonuclease/phosphatase"/>
</dbReference>
<proteinExistence type="predicted"/>
<reference evidence="2" key="1">
    <citation type="submission" date="2018-03" db="EMBL/GenBank/DDBJ databases">
        <title>The relapsing fever spirochete Borrelia turicatae persists in the highly oxidative environment of its soft-bodied tick vector.</title>
        <authorList>
            <person name="Bourret T.J."/>
            <person name="Boyle W.K."/>
            <person name="Valenzuela J.G."/>
            <person name="Oliveira F."/>
            <person name="Lopez J.E."/>
        </authorList>
    </citation>
    <scope>NUCLEOTIDE SEQUENCE</scope>
    <source>
        <strain evidence="2">Kansas strain/isolate</strain>
        <tissue evidence="2">Salivary glands</tissue>
    </source>
</reference>
<keyword evidence="2" id="KW-0695">RNA-directed DNA polymerase</keyword>
<dbReference type="Pfam" id="PF13966">
    <property type="entry name" value="zf-RVT"/>
    <property type="match status" value="1"/>
</dbReference>
<keyword evidence="2" id="KW-0548">Nucleotidyltransferase</keyword>
<dbReference type="InterPro" id="IPR026960">
    <property type="entry name" value="RVT-Znf"/>
</dbReference>
<dbReference type="SUPFAM" id="SSF56672">
    <property type="entry name" value="DNA/RNA polymerases"/>
    <property type="match status" value="1"/>
</dbReference>
<evidence type="ECO:0000259" key="1">
    <source>
        <dbReference type="PROSITE" id="PS50878"/>
    </source>
</evidence>
<organism evidence="2">
    <name type="scientific">Ornithodoros turicata</name>
    <dbReference type="NCBI Taxonomy" id="34597"/>
    <lineage>
        <taxon>Eukaryota</taxon>
        <taxon>Metazoa</taxon>
        <taxon>Ecdysozoa</taxon>
        <taxon>Arthropoda</taxon>
        <taxon>Chelicerata</taxon>
        <taxon>Arachnida</taxon>
        <taxon>Acari</taxon>
        <taxon>Parasitiformes</taxon>
        <taxon>Ixodida</taxon>
        <taxon>Ixodoidea</taxon>
        <taxon>Argasidae</taxon>
        <taxon>Ornithodorinae</taxon>
        <taxon>Ornithodoros</taxon>
    </lineage>
</organism>
<dbReference type="PROSITE" id="PS50878">
    <property type="entry name" value="RT_POL"/>
    <property type="match status" value="1"/>
</dbReference>
<dbReference type="Pfam" id="PF03372">
    <property type="entry name" value="Exo_endo_phos"/>
    <property type="match status" value="1"/>
</dbReference>
<dbReference type="InterPro" id="IPR000477">
    <property type="entry name" value="RT_dom"/>
</dbReference>
<sequence length="1132" mass="128086">MKVLTLNVRGIRQHRKQRMLGSLLASLQVDIAFLQETHFSSLQEAKNFAVRVGVKGHFSCGTSRSRGVAILVTPRFRGTVLRHSFDFEGRLVSVDVAINGRDRRLVSIYAPTDYQERNDFLRRVDPYLLGKRDVVLGGDFNCVVDEQYDRAGGTSRNQPWKSKELRRLLRARDLADAWNLIHGLTPGFTFSSQDRHVRLDRFYVSKSLSCGVQDCAVVQVGTSVQFFTDHRAVVLDLQDPVGFGPQPAPWRLNPSLLNDDRVVQDVQAYLESRIHEVTSLEWWDSVKDGARRILRKWGKELVAERRRDIHLLQVGLRGLLECGLGSREEATAYKELQAELSALLWRRARGWSLDASRPAHMRSAGPVQAALSEVQRSTPVRLERLVREDGTLATTLDDLVLTCGSHYATLFARESVDPSLWEEVCRQYEGLTSDQSSDLDLDVSVHELFQAARSMRKGKSPGPDGLPVEFYLRFWDILGPALRGVFLDAVERGTLPASSRRGYVKLLCKDGARADELSAWRPITLLNVDYKLFAKVLQQRVAQISTLIVSPAQACAVPERGIQQHLAALRDIFYWVADRQARAYIVSFDQEAAFDRVDHGFLFHVLHRAGFGERFQQFVRVLYTGAESQVLVNGRPSLAFDVTRGVRQGCPLSPTLYVLVFEAVVRMLSNQCAVPRLPVPGSHKFATVFAYADDLTVCLPTPHATAQVLNCLDKYSRASGAKLNERKCAFMAIGDNFPYSDAYGIPVRQSCRILGIEFHRTGPLTSNWRHALQDMSARIQAVSALDLDLRERAAVVSRHLCSPLWYFGTAFQPATATARRANRLTYQFFWNGRPERVQRALMMRPPQLGGWRFPDVRLFCAALGLSALFSVLRDATHISHHLALFFAGTYIQDFGGAFDIGRPHTERLMTFYRLMRKYAVLLRRHLPDVDFTTWSVRELYEALCEASFPVQAGPRPHDRSLVVSPFLEGSRVDILWQRSHEVLPVRARLHSFGLSRWDSCVTCGAVETHQHAFFDCINAAAMWRKVADLYQLPAVALDTTQFLDPVPVPERKRPAFVLLVAEVTFQLWCARTRAVYGAQPATLVDLLCACRIALRARLQDELRSFGLVNFRKRWKHHWNVFVLASGHIITKL</sequence>
<protein>
    <submittedName>
        <fullName evidence="2">Putative reverse transcriptase</fullName>
    </submittedName>
</protein>
<dbReference type="EMBL" id="GGLE01001875">
    <property type="protein sequence ID" value="MBY06001.1"/>
    <property type="molecule type" value="Transcribed_RNA"/>
</dbReference>